<dbReference type="InterPro" id="IPR039440">
    <property type="entry name" value="DUF3850"/>
</dbReference>
<dbReference type="SMART" id="SM01022">
    <property type="entry name" value="ASCH"/>
    <property type="match status" value="1"/>
</dbReference>
<dbReference type="GeneID" id="57291053"/>
<evidence type="ECO:0000313" key="3">
    <source>
        <dbReference type="Proteomes" id="UP000003729"/>
    </source>
</evidence>
<evidence type="ECO:0000313" key="2">
    <source>
        <dbReference type="EMBL" id="EEB47719.1"/>
    </source>
</evidence>
<dbReference type="InterPro" id="IPR015947">
    <property type="entry name" value="PUA-like_sf"/>
</dbReference>
<name>B6XAG6_9GAMM</name>
<proteinExistence type="predicted"/>
<dbReference type="eggNOG" id="ENOG5033C0M">
    <property type="taxonomic scope" value="Bacteria"/>
</dbReference>
<gene>
    <name evidence="2" type="ORF">PROVALCAL_00314</name>
</gene>
<dbReference type="EMBL" id="ABXW01000004">
    <property type="protein sequence ID" value="EEB47719.1"/>
    <property type="molecule type" value="Genomic_DNA"/>
</dbReference>
<feature type="domain" description="ASCH" evidence="1">
    <location>
        <begin position="8"/>
        <end position="92"/>
    </location>
</feature>
<evidence type="ECO:0000259" key="1">
    <source>
        <dbReference type="SMART" id="SM01022"/>
    </source>
</evidence>
<organism evidence="2 3">
    <name type="scientific">Providencia alcalifaciens DSM 30120</name>
    <dbReference type="NCBI Taxonomy" id="520999"/>
    <lineage>
        <taxon>Bacteria</taxon>
        <taxon>Pseudomonadati</taxon>
        <taxon>Pseudomonadota</taxon>
        <taxon>Gammaproteobacteria</taxon>
        <taxon>Enterobacterales</taxon>
        <taxon>Morganellaceae</taxon>
        <taxon>Providencia</taxon>
    </lineage>
</organism>
<protein>
    <submittedName>
        <fullName evidence="2">ASCH domain protein</fullName>
    </submittedName>
</protein>
<dbReference type="Gene3D" id="2.30.130.30">
    <property type="entry name" value="Hypothetical protein"/>
    <property type="match status" value="1"/>
</dbReference>
<reference evidence="2 3" key="1">
    <citation type="submission" date="2008-10" db="EMBL/GenBank/DDBJ databases">
        <title>Draft genome sequence of Providencia alcalifaciens (DSM 30120).</title>
        <authorList>
            <person name="Sudarsanam P."/>
            <person name="Ley R."/>
            <person name="Guruge J."/>
            <person name="Turnbaugh P.J."/>
            <person name="Mahowald M."/>
            <person name="Liep D."/>
            <person name="Gordon J."/>
        </authorList>
    </citation>
    <scope>NUCLEOTIDE SEQUENCE [LARGE SCALE GENOMIC DNA]</scope>
    <source>
        <strain evidence="2 3">DSM 30120</strain>
    </source>
</reference>
<comment type="caution">
    <text evidence="2">The sequence shown here is derived from an EMBL/GenBank/DDBJ whole genome shotgun (WGS) entry which is preliminary data.</text>
</comment>
<dbReference type="RefSeq" id="WP_006657300.1">
    <property type="nucleotide sequence ID" value="NZ_ABXW01000004.1"/>
</dbReference>
<reference evidence="2 3" key="2">
    <citation type="submission" date="2008-10" db="EMBL/GenBank/DDBJ databases">
        <authorList>
            <person name="Fulton L."/>
            <person name="Clifton S."/>
            <person name="Fulton B."/>
            <person name="Xu J."/>
            <person name="Minx P."/>
            <person name="Pepin K.H."/>
            <person name="Johnson M."/>
            <person name="Bhonagiri V."/>
            <person name="Nash W.E."/>
            <person name="Mardis E.R."/>
            <person name="Wilson R.K."/>
        </authorList>
    </citation>
    <scope>NUCLEOTIDE SEQUENCE [LARGE SCALE GENOMIC DNA]</scope>
    <source>
        <strain evidence="2 3">DSM 30120</strain>
    </source>
</reference>
<dbReference type="SUPFAM" id="SSF88697">
    <property type="entry name" value="PUA domain-like"/>
    <property type="match status" value="1"/>
</dbReference>
<dbReference type="InterPro" id="IPR007374">
    <property type="entry name" value="ASCH_domain"/>
</dbReference>
<dbReference type="AlphaFoldDB" id="B6XAG6"/>
<sequence>MMKRTHELKIAPRYFRLIQDGLKTAEFRRADRDFQVGDELLLREFNSVNKPYANYTGNVIFCLVTDITKINEVYSELKPLPAFVMISFSIIRIEDNYRG</sequence>
<dbReference type="Pfam" id="PF12961">
    <property type="entry name" value="DUF3850"/>
    <property type="match status" value="1"/>
</dbReference>
<accession>B6XAG6</accession>
<dbReference type="Proteomes" id="UP000003729">
    <property type="component" value="Unassembled WGS sequence"/>
</dbReference>